<evidence type="ECO:0000313" key="4">
    <source>
        <dbReference type="EMBL" id="GFO59260.1"/>
    </source>
</evidence>
<dbReference type="InterPro" id="IPR052553">
    <property type="entry name" value="CbiG_hydrolase"/>
</dbReference>
<dbReference type="Pfam" id="PF11761">
    <property type="entry name" value="CbiG_mid"/>
    <property type="match status" value="1"/>
</dbReference>
<dbReference type="RefSeq" id="WP_183354090.1">
    <property type="nucleotide sequence ID" value="NZ_BLXX01000003.1"/>
</dbReference>
<dbReference type="Gene3D" id="3.40.50.11220">
    <property type="match status" value="1"/>
</dbReference>
<feature type="domain" description="Cobalamin synthesis G N-terminal" evidence="2">
    <location>
        <begin position="50"/>
        <end position="129"/>
    </location>
</feature>
<gene>
    <name evidence="4" type="primary">cbiG</name>
    <name evidence="4" type="ORF">GMST_15850</name>
</gene>
<proteinExistence type="predicted"/>
<accession>A0A6V8MGZ9</accession>
<dbReference type="SUPFAM" id="SSF159672">
    <property type="entry name" value="CbiG N-terminal domain-like"/>
    <property type="match status" value="1"/>
</dbReference>
<dbReference type="GO" id="GO:0009236">
    <property type="term" value="P:cobalamin biosynthetic process"/>
    <property type="evidence" value="ECO:0007669"/>
    <property type="project" value="InterPro"/>
</dbReference>
<dbReference type="InterPro" id="IPR036518">
    <property type="entry name" value="CobE/GbiG_C_sf"/>
</dbReference>
<keyword evidence="5" id="KW-1185">Reference proteome</keyword>
<evidence type="ECO:0000259" key="3">
    <source>
        <dbReference type="Pfam" id="PF11761"/>
    </source>
</evidence>
<evidence type="ECO:0000313" key="5">
    <source>
        <dbReference type="Proteomes" id="UP000556026"/>
    </source>
</evidence>
<keyword evidence="4" id="KW-0378">Hydrolase</keyword>
<dbReference type="InterPro" id="IPR021744">
    <property type="entry name" value="CbiG_N"/>
</dbReference>
<feature type="domain" description="Cobalamin biosynthesis central region" evidence="3">
    <location>
        <begin position="134"/>
        <end position="224"/>
    </location>
</feature>
<name>A0A6V8MGZ9_9BACT</name>
<feature type="domain" description="CobE/GbiG C-terminal" evidence="1">
    <location>
        <begin position="227"/>
        <end position="345"/>
    </location>
</feature>
<dbReference type="InterPro" id="IPR038029">
    <property type="entry name" value="GbiG_N_sf"/>
</dbReference>
<dbReference type="Gene3D" id="3.30.420.180">
    <property type="entry name" value="CobE/GbiG C-terminal domain"/>
    <property type="match status" value="1"/>
</dbReference>
<reference evidence="5" key="1">
    <citation type="submission" date="2020-06" db="EMBL/GenBank/DDBJ databases">
        <title>Draft genomic sequence of Geomonas sp. Red330.</title>
        <authorList>
            <person name="Itoh H."/>
            <person name="Zhenxing X."/>
            <person name="Ushijima N."/>
            <person name="Masuda Y."/>
            <person name="Shiratori Y."/>
            <person name="Senoo K."/>
        </authorList>
    </citation>
    <scope>NUCLEOTIDE SEQUENCE [LARGE SCALE GENOMIC DNA]</scope>
    <source>
        <strain evidence="5">Red330</strain>
    </source>
</reference>
<organism evidence="4 5">
    <name type="scientific">Geomonas silvestris</name>
    <dbReference type="NCBI Taxonomy" id="2740184"/>
    <lineage>
        <taxon>Bacteria</taxon>
        <taxon>Pseudomonadati</taxon>
        <taxon>Thermodesulfobacteriota</taxon>
        <taxon>Desulfuromonadia</taxon>
        <taxon>Geobacterales</taxon>
        <taxon>Geobacteraceae</taxon>
        <taxon>Geomonas</taxon>
    </lineage>
</organism>
<dbReference type="Proteomes" id="UP000556026">
    <property type="component" value="Unassembled WGS sequence"/>
</dbReference>
<dbReference type="Pfam" id="PF11760">
    <property type="entry name" value="CbiG_N"/>
    <property type="match status" value="1"/>
</dbReference>
<comment type="caution">
    <text evidence="4">The sequence shown here is derived from an EMBL/GenBank/DDBJ whole genome shotgun (WGS) entry which is preliminary data.</text>
</comment>
<protein>
    <submittedName>
        <fullName evidence="4">Cobalt-precorrin 5A hydrolase</fullName>
    </submittedName>
</protein>
<sequence>MQIAIIAITRNGARLGAQLQGGLPKSRLFVIEKHAQGEAHPFSGGLQPLLDRLWPDYGGFVFIMATGIVVRTIAPLLTSKDRDPAVVVLDDAGQFAVSLLSGHIGGANALAKNCAELTGAIPVITTATDVNQLPSFDMLAQEHGWLIEDLSRVKLLNALLLEGEEIAVLDHGSAVKRYCAGKGKLTYFEELSEVLASGAQGQVIVTNRIIPPQLDFERMLVLRPVNLCLGIGCNRGASAEEIESVVRENLERLELSFRSVRCLTSAQAKGDEAGLLQFAESSGLPLLLYDNEQLNGVDTPSPASEHALAAIGARGVAEPAALLASGGGRLLLHKVKSGNVTLAIAQSVG</sequence>
<dbReference type="GO" id="GO:0016787">
    <property type="term" value="F:hydrolase activity"/>
    <property type="evidence" value="ECO:0007669"/>
    <property type="project" value="UniProtKB-KW"/>
</dbReference>
<dbReference type="Pfam" id="PF01890">
    <property type="entry name" value="CbiG_C"/>
    <property type="match status" value="1"/>
</dbReference>
<dbReference type="PANTHER" id="PTHR37477">
    <property type="entry name" value="COBALT-PRECORRIN-5A HYDROLASE"/>
    <property type="match status" value="1"/>
</dbReference>
<dbReference type="InterPro" id="IPR021745">
    <property type="entry name" value="CbiG_mid"/>
</dbReference>
<dbReference type="AlphaFoldDB" id="A0A6V8MGZ9"/>
<dbReference type="PANTHER" id="PTHR37477:SF1">
    <property type="entry name" value="COBALT-PRECORRIN-5A HYDROLASE"/>
    <property type="match status" value="1"/>
</dbReference>
<evidence type="ECO:0000259" key="1">
    <source>
        <dbReference type="Pfam" id="PF01890"/>
    </source>
</evidence>
<dbReference type="InterPro" id="IPR002750">
    <property type="entry name" value="CobE/GbiG_C"/>
</dbReference>
<dbReference type="SUPFAM" id="SSF159664">
    <property type="entry name" value="CobE/GbiG C-terminal domain-like"/>
    <property type="match status" value="1"/>
</dbReference>
<dbReference type="EMBL" id="BLXX01000003">
    <property type="protein sequence ID" value="GFO59260.1"/>
    <property type="molecule type" value="Genomic_DNA"/>
</dbReference>
<evidence type="ECO:0000259" key="2">
    <source>
        <dbReference type="Pfam" id="PF11760"/>
    </source>
</evidence>